<dbReference type="GO" id="GO:0042144">
    <property type="term" value="P:vacuole fusion, non-autophagic"/>
    <property type="evidence" value="ECO:0007669"/>
    <property type="project" value="TreeGrafter"/>
</dbReference>
<dbReference type="Proteomes" id="UP000308652">
    <property type="component" value="Unassembled WGS sequence"/>
</dbReference>
<dbReference type="PANTHER" id="PTHR28288:SF2">
    <property type="entry name" value="PROTEASE B INHIBITOR 2"/>
    <property type="match status" value="1"/>
</dbReference>
<dbReference type="Gene3D" id="3.30.70.80">
    <property type="entry name" value="Peptidase S8 propeptide/proteinase inhibitor I9"/>
    <property type="match status" value="1"/>
</dbReference>
<organism evidence="2 3">
    <name type="scientific">Crucibulum laeve</name>
    <dbReference type="NCBI Taxonomy" id="68775"/>
    <lineage>
        <taxon>Eukaryota</taxon>
        <taxon>Fungi</taxon>
        <taxon>Dikarya</taxon>
        <taxon>Basidiomycota</taxon>
        <taxon>Agaricomycotina</taxon>
        <taxon>Agaricomycetes</taxon>
        <taxon>Agaricomycetidae</taxon>
        <taxon>Agaricales</taxon>
        <taxon>Agaricineae</taxon>
        <taxon>Nidulariaceae</taxon>
        <taxon>Crucibulum</taxon>
    </lineage>
</organism>
<name>A0A5C3MJ24_9AGAR</name>
<evidence type="ECO:0000256" key="1">
    <source>
        <dbReference type="ARBA" id="ARBA00038069"/>
    </source>
</evidence>
<dbReference type="PANTHER" id="PTHR28288">
    <property type="entry name" value="PROTEASE B INHIBITOR 2"/>
    <property type="match status" value="1"/>
</dbReference>
<evidence type="ECO:0000313" key="2">
    <source>
        <dbReference type="EMBL" id="TFK44683.1"/>
    </source>
</evidence>
<dbReference type="SUPFAM" id="SSF54897">
    <property type="entry name" value="Protease propeptides/inhibitors"/>
    <property type="match status" value="1"/>
</dbReference>
<comment type="similarity">
    <text evidence="1">Belongs to the protease inhibitor I9 family.</text>
</comment>
<accession>A0A5C3MJ24</accession>
<dbReference type="GO" id="GO:0004866">
    <property type="term" value="F:endopeptidase inhibitor activity"/>
    <property type="evidence" value="ECO:0007669"/>
    <property type="project" value="TreeGrafter"/>
</dbReference>
<proteinExistence type="inferred from homology"/>
<protein>
    <recommendedName>
        <fullName evidence="4">Inhibitor I9 domain-containing protein</fullName>
    </recommendedName>
</protein>
<evidence type="ECO:0008006" key="4">
    <source>
        <dbReference type="Google" id="ProtNLM"/>
    </source>
</evidence>
<dbReference type="STRING" id="68775.A0A5C3MJ24"/>
<gene>
    <name evidence="2" type="ORF">BDQ12DRAFT_673376</name>
</gene>
<dbReference type="AlphaFoldDB" id="A0A5C3MJ24"/>
<dbReference type="InterPro" id="IPR052471">
    <property type="entry name" value="PBI_I9"/>
</dbReference>
<dbReference type="InterPro" id="IPR037045">
    <property type="entry name" value="S8pro/Inhibitor_I9_sf"/>
</dbReference>
<dbReference type="EMBL" id="ML213590">
    <property type="protein sequence ID" value="TFK44683.1"/>
    <property type="molecule type" value="Genomic_DNA"/>
</dbReference>
<sequence length="108" mass="12011">MSLRRLVLNLPSSTHLQRNLSNLHRTETLNKMATGKYIVVFKDSVTKEQIDKYAADIDACGGQVNNRLDPILNGFGAAIPDEHLQSLKSLQSEGIIKYIEEDGIVTTQ</sequence>
<evidence type="ECO:0000313" key="3">
    <source>
        <dbReference type="Proteomes" id="UP000308652"/>
    </source>
</evidence>
<dbReference type="OrthoDB" id="5518345at2759"/>
<keyword evidence="3" id="KW-1185">Reference proteome</keyword>
<reference evidence="2 3" key="1">
    <citation type="journal article" date="2019" name="Nat. Ecol. Evol.">
        <title>Megaphylogeny resolves global patterns of mushroom evolution.</title>
        <authorList>
            <person name="Varga T."/>
            <person name="Krizsan K."/>
            <person name="Foldi C."/>
            <person name="Dima B."/>
            <person name="Sanchez-Garcia M."/>
            <person name="Sanchez-Ramirez S."/>
            <person name="Szollosi G.J."/>
            <person name="Szarkandi J.G."/>
            <person name="Papp V."/>
            <person name="Albert L."/>
            <person name="Andreopoulos W."/>
            <person name="Angelini C."/>
            <person name="Antonin V."/>
            <person name="Barry K.W."/>
            <person name="Bougher N.L."/>
            <person name="Buchanan P."/>
            <person name="Buyck B."/>
            <person name="Bense V."/>
            <person name="Catcheside P."/>
            <person name="Chovatia M."/>
            <person name="Cooper J."/>
            <person name="Damon W."/>
            <person name="Desjardin D."/>
            <person name="Finy P."/>
            <person name="Geml J."/>
            <person name="Haridas S."/>
            <person name="Hughes K."/>
            <person name="Justo A."/>
            <person name="Karasinski D."/>
            <person name="Kautmanova I."/>
            <person name="Kiss B."/>
            <person name="Kocsube S."/>
            <person name="Kotiranta H."/>
            <person name="LaButti K.M."/>
            <person name="Lechner B.E."/>
            <person name="Liimatainen K."/>
            <person name="Lipzen A."/>
            <person name="Lukacs Z."/>
            <person name="Mihaltcheva S."/>
            <person name="Morgado L.N."/>
            <person name="Niskanen T."/>
            <person name="Noordeloos M.E."/>
            <person name="Ohm R.A."/>
            <person name="Ortiz-Santana B."/>
            <person name="Ovrebo C."/>
            <person name="Racz N."/>
            <person name="Riley R."/>
            <person name="Savchenko A."/>
            <person name="Shiryaev A."/>
            <person name="Soop K."/>
            <person name="Spirin V."/>
            <person name="Szebenyi C."/>
            <person name="Tomsovsky M."/>
            <person name="Tulloss R.E."/>
            <person name="Uehling J."/>
            <person name="Grigoriev I.V."/>
            <person name="Vagvolgyi C."/>
            <person name="Papp T."/>
            <person name="Martin F.M."/>
            <person name="Miettinen O."/>
            <person name="Hibbett D.S."/>
            <person name="Nagy L.G."/>
        </authorList>
    </citation>
    <scope>NUCLEOTIDE SEQUENCE [LARGE SCALE GENOMIC DNA]</scope>
    <source>
        <strain evidence="2 3">CBS 166.37</strain>
    </source>
</reference>